<gene>
    <name evidence="1" type="ORF">SV7mr_23700</name>
</gene>
<dbReference type="AlphaFoldDB" id="A0A517SUR9"/>
<keyword evidence="2" id="KW-1185">Reference proteome</keyword>
<protein>
    <submittedName>
        <fullName evidence="1">Uncharacterized protein</fullName>
    </submittedName>
</protein>
<evidence type="ECO:0000313" key="2">
    <source>
        <dbReference type="Proteomes" id="UP000315003"/>
    </source>
</evidence>
<reference evidence="1 2" key="1">
    <citation type="submission" date="2019-02" db="EMBL/GenBank/DDBJ databases">
        <title>Deep-cultivation of Planctomycetes and their phenomic and genomic characterization uncovers novel biology.</title>
        <authorList>
            <person name="Wiegand S."/>
            <person name="Jogler M."/>
            <person name="Boedeker C."/>
            <person name="Pinto D."/>
            <person name="Vollmers J."/>
            <person name="Rivas-Marin E."/>
            <person name="Kohn T."/>
            <person name="Peeters S.H."/>
            <person name="Heuer A."/>
            <person name="Rast P."/>
            <person name="Oberbeckmann S."/>
            <person name="Bunk B."/>
            <person name="Jeske O."/>
            <person name="Meyerdierks A."/>
            <person name="Storesund J.E."/>
            <person name="Kallscheuer N."/>
            <person name="Luecker S."/>
            <person name="Lage O.M."/>
            <person name="Pohl T."/>
            <person name="Merkel B.J."/>
            <person name="Hornburger P."/>
            <person name="Mueller R.-W."/>
            <person name="Bruemmer F."/>
            <person name="Labrenz M."/>
            <person name="Spormann A.M."/>
            <person name="Op den Camp H."/>
            <person name="Overmann J."/>
            <person name="Amann R."/>
            <person name="Jetten M.S.M."/>
            <person name="Mascher T."/>
            <person name="Medema M.H."/>
            <person name="Devos D.P."/>
            <person name="Kaster A.-K."/>
            <person name="Ovreas L."/>
            <person name="Rohde M."/>
            <person name="Galperin M.Y."/>
            <person name="Jogler C."/>
        </authorList>
    </citation>
    <scope>NUCLEOTIDE SEQUENCE [LARGE SCALE GENOMIC DNA]</scope>
    <source>
        <strain evidence="1 2">SV_7m_r</strain>
    </source>
</reference>
<dbReference type="EMBL" id="CP036272">
    <property type="protein sequence ID" value="QDT59858.1"/>
    <property type="molecule type" value="Genomic_DNA"/>
</dbReference>
<accession>A0A517SUR9</accession>
<dbReference type="SUPFAM" id="SSF55486">
    <property type="entry name" value="Metalloproteases ('zincins'), catalytic domain"/>
    <property type="match status" value="1"/>
</dbReference>
<evidence type="ECO:0000313" key="1">
    <source>
        <dbReference type="EMBL" id="QDT59858.1"/>
    </source>
</evidence>
<sequence>MSPRNVRAAPSGMVAVVAGERAGTQPQRGQRCLDGKLTNCGSFVSGSPMNRLGCGVEAWSWPWGELHCSQFLFKPFFCVQVIPMLLTSCRVLVRVCVLLALTSLSAAAGTKTWDGRHDTSTIDVKVVYFVPQDRNALQDWRDRLDYYAERLERFHRREFQGQSKLNIQVHPEPFVSNATTQELRRGDANRIFFQTLSEVDQRLKFARGDQQAGFPILLVLSEINHRPLDDFYRLIHIDGTFRFEGVDRNGLHFPGSSRGGARATYMADRGKGWGLVSADGWRVPYLGSECVVYHEGLGHTVGLPHPEPGNGSVMSQGQYRGGLNLSWLDKDQKQRMGWKPSKGDAVSADPAFEIRALPFPQRPRPGQMVGLKLDVPEKVQVQGVRVRYQTAIDGPWIDALTVNEPQLTKVADKSSRTINVKVAAFERPTPVSYRVDIQTDKGETEIWGYLQVRDASNTAPRPGQLKSDLYEDQVTTVWQADSPPPATRIDLLEGLDIKKQFQRGEWEMKDGILRSNKAFGVRLEIPAKLPESYQITALVKPLDAANGFLLGLNRSGHRFASLVNYRAGDRTLSALENIDGQNVGNETTYQGNLLRKDQLSQVVVKVSPEGVRVSVDGRQIIRWEGKPEQMSLGDYWSTPDASAVFIGAYDCRYQIHRLTLEAN</sequence>
<name>A0A517SUR9_9BACT</name>
<organism evidence="1 2">
    <name type="scientific">Stieleria bergensis</name>
    <dbReference type="NCBI Taxonomy" id="2528025"/>
    <lineage>
        <taxon>Bacteria</taxon>
        <taxon>Pseudomonadati</taxon>
        <taxon>Planctomycetota</taxon>
        <taxon>Planctomycetia</taxon>
        <taxon>Pirellulales</taxon>
        <taxon>Pirellulaceae</taxon>
        <taxon>Stieleria</taxon>
    </lineage>
</organism>
<proteinExistence type="predicted"/>
<dbReference type="Proteomes" id="UP000315003">
    <property type="component" value="Chromosome"/>
</dbReference>